<reference evidence="1 2" key="1">
    <citation type="submission" date="2018-11" db="EMBL/GenBank/DDBJ databases">
        <title>Species Designations Belie Phenotypic and Genotypic Heterogeneity in Oral Streptococci.</title>
        <authorList>
            <person name="Velsko I."/>
        </authorList>
    </citation>
    <scope>NUCLEOTIDE SEQUENCE [LARGE SCALE GENOMIC DNA]</scope>
    <source>
        <strain evidence="1 2">BCA11</strain>
    </source>
</reference>
<dbReference type="Proteomes" id="UP000278970">
    <property type="component" value="Unassembled WGS sequence"/>
</dbReference>
<proteinExistence type="predicted"/>
<dbReference type="OrthoDB" id="2794062at2"/>
<dbReference type="RefSeq" id="WP_125449338.1">
    <property type="nucleotide sequence ID" value="NZ_RJNS01000001.1"/>
</dbReference>
<dbReference type="EMBL" id="RJNS01000001">
    <property type="protein sequence ID" value="RSI83687.1"/>
    <property type="molecule type" value="Genomic_DNA"/>
</dbReference>
<name>A0A3R9QCL9_STRMT</name>
<evidence type="ECO:0000313" key="2">
    <source>
        <dbReference type="Proteomes" id="UP000278970"/>
    </source>
</evidence>
<sequence>MLCCNCDEYNFILSIEEYVVRERPKENIIDFLFDEYSQKCFQDITCESCGTNLVSGESYFPNKVDVINEVQKYVISEINSMIIQCEICSEIKDISYSMKQYFEDDETIDTEVDSAITLSELLNEQFNIDSESKYFESITENIHCGNCKNGTGNNFEDKKDYGVLNWDTEVYTNYELDEFEEKFYGEKSALRKEISLMALNFSIEELNDLKNDYIKNKIYISRNPYFCKLENRIRKWFKDDKFIYKMSKNRLLYRTRVVDKDKNVHKEDLWAPPAEYANQGRFNDIGTSVLYCSNDKSILEKEVPIKEDDIGIKKRILVKIVSNRILNLFPINYIFGKDEKFNGLISEKDNDFSETVIKKHYIICNIVSAICSKIGYDGIVYKSVKSGEYINYAIFNVKEDEDLGIIDKLEITYNGF</sequence>
<comment type="caution">
    <text evidence="1">The sequence shown here is derived from an EMBL/GenBank/DDBJ whole genome shotgun (WGS) entry which is preliminary data.</text>
</comment>
<gene>
    <name evidence="1" type="ORF">D8854_02135</name>
</gene>
<evidence type="ECO:0000313" key="1">
    <source>
        <dbReference type="EMBL" id="RSI83687.1"/>
    </source>
</evidence>
<protein>
    <submittedName>
        <fullName evidence="1">Uncharacterized protein</fullName>
    </submittedName>
</protein>
<organism evidence="1 2">
    <name type="scientific">Streptococcus mitis</name>
    <dbReference type="NCBI Taxonomy" id="28037"/>
    <lineage>
        <taxon>Bacteria</taxon>
        <taxon>Bacillati</taxon>
        <taxon>Bacillota</taxon>
        <taxon>Bacilli</taxon>
        <taxon>Lactobacillales</taxon>
        <taxon>Streptococcaceae</taxon>
        <taxon>Streptococcus</taxon>
        <taxon>Streptococcus mitis group</taxon>
    </lineage>
</organism>
<dbReference type="AlphaFoldDB" id="A0A3R9QCL9"/>
<accession>A0A3R9QCL9</accession>